<dbReference type="EMBL" id="ML734697">
    <property type="protein sequence ID" value="KAB8241243.1"/>
    <property type="molecule type" value="Genomic_DNA"/>
</dbReference>
<keyword evidence="1" id="KW-1133">Transmembrane helix</keyword>
<feature type="transmembrane region" description="Helical" evidence="1">
    <location>
        <begin position="7"/>
        <end position="26"/>
    </location>
</feature>
<name>A0A5N6GLB5_ASPFL</name>
<keyword evidence="1" id="KW-0812">Transmembrane</keyword>
<reference evidence="2" key="1">
    <citation type="submission" date="2019-04" db="EMBL/GenBank/DDBJ databases">
        <title>Friends and foes A comparative genomics study of 23 Aspergillus species from section Flavi.</title>
        <authorList>
            <consortium name="DOE Joint Genome Institute"/>
            <person name="Kjaerbolling I."/>
            <person name="Vesth T."/>
            <person name="Frisvad J.C."/>
            <person name="Nybo J.L."/>
            <person name="Theobald S."/>
            <person name="Kildgaard S."/>
            <person name="Isbrandt T."/>
            <person name="Kuo A."/>
            <person name="Sato A."/>
            <person name="Lyhne E.K."/>
            <person name="Kogle M.E."/>
            <person name="Wiebenga A."/>
            <person name="Kun R.S."/>
            <person name="Lubbers R.J."/>
            <person name="Makela M.R."/>
            <person name="Barry K."/>
            <person name="Chovatia M."/>
            <person name="Clum A."/>
            <person name="Daum C."/>
            <person name="Haridas S."/>
            <person name="He G."/>
            <person name="LaButti K."/>
            <person name="Lipzen A."/>
            <person name="Mondo S."/>
            <person name="Riley R."/>
            <person name="Salamov A."/>
            <person name="Simmons B.A."/>
            <person name="Magnuson J.K."/>
            <person name="Henrissat B."/>
            <person name="Mortensen U.H."/>
            <person name="Larsen T.O."/>
            <person name="Devries R.P."/>
            <person name="Grigoriev I.V."/>
            <person name="Machida M."/>
            <person name="Baker S.E."/>
            <person name="Andersen M.R."/>
        </authorList>
    </citation>
    <scope>NUCLEOTIDE SEQUENCE [LARGE SCALE GENOMIC DNA]</scope>
    <source>
        <strain evidence="2">CBS 121.62</strain>
    </source>
</reference>
<evidence type="ECO:0000313" key="2">
    <source>
        <dbReference type="EMBL" id="KAB8241243.1"/>
    </source>
</evidence>
<accession>A0A5N6GLB5</accession>
<proteinExistence type="predicted"/>
<gene>
    <name evidence="2" type="ORF">BDV35DRAFT_370255</name>
</gene>
<evidence type="ECO:0000256" key="1">
    <source>
        <dbReference type="SAM" id="Phobius"/>
    </source>
</evidence>
<protein>
    <submittedName>
        <fullName evidence="2">Uncharacterized protein</fullName>
    </submittedName>
</protein>
<keyword evidence="1" id="KW-0472">Membrane</keyword>
<sequence>MWDYTSHFFYWFILYTALVVQFIEFIRFQATWSYKISCRYTILFMTVSFRFYRHIPSRIVLNWHDNSFLWCMLQRVVFPSRNMG</sequence>
<feature type="non-terminal residue" evidence="2">
    <location>
        <position position="84"/>
    </location>
</feature>
<dbReference type="AlphaFoldDB" id="A0A5N6GLB5"/>
<organism evidence="2">
    <name type="scientific">Aspergillus flavus</name>
    <dbReference type="NCBI Taxonomy" id="5059"/>
    <lineage>
        <taxon>Eukaryota</taxon>
        <taxon>Fungi</taxon>
        <taxon>Dikarya</taxon>
        <taxon>Ascomycota</taxon>
        <taxon>Pezizomycotina</taxon>
        <taxon>Eurotiomycetes</taxon>
        <taxon>Eurotiomycetidae</taxon>
        <taxon>Eurotiales</taxon>
        <taxon>Aspergillaceae</taxon>
        <taxon>Aspergillus</taxon>
        <taxon>Aspergillus subgen. Circumdati</taxon>
    </lineage>
</organism>
<dbReference type="Proteomes" id="UP000325434">
    <property type="component" value="Unassembled WGS sequence"/>
</dbReference>